<accession>A0A1B6MTY1</accession>
<gene>
    <name evidence="2" type="ORF">g.54386</name>
</gene>
<feature type="non-terminal residue" evidence="2">
    <location>
        <position position="1"/>
    </location>
</feature>
<dbReference type="AlphaFoldDB" id="A0A1B6MTY1"/>
<feature type="non-terminal residue" evidence="2">
    <location>
        <position position="149"/>
    </location>
</feature>
<proteinExistence type="predicted"/>
<evidence type="ECO:0000313" key="2">
    <source>
        <dbReference type="EMBL" id="JAT39392.1"/>
    </source>
</evidence>
<evidence type="ECO:0000259" key="1">
    <source>
        <dbReference type="Pfam" id="PF18861"/>
    </source>
</evidence>
<protein>
    <recommendedName>
        <fullName evidence="1">PTPRJ transmembrane domain-containing protein</fullName>
    </recommendedName>
</protein>
<dbReference type="EMBL" id="GEBQ01000585">
    <property type="protein sequence ID" value="JAT39392.1"/>
    <property type="molecule type" value="Transcribed_RNA"/>
</dbReference>
<dbReference type="Pfam" id="PF18861">
    <property type="entry name" value="PTP_tm"/>
    <property type="match status" value="1"/>
</dbReference>
<sequence length="149" mass="16405">LPPVKSSSHSAVVTIHRDLFPNTEGTILYFTILVAQTFPHGPAHGWLTNGTGPTTSTWAEAIQDRPILPYQTSAPRKTPFQAAPSSEVEEIKVGSERCSETDYETYCDGPLEPATAYELRIRAFTSTGYRDSGTIKFQTEHPTTGFLML</sequence>
<feature type="domain" description="PTPRJ transmembrane" evidence="1">
    <location>
        <begin position="15"/>
        <end position="137"/>
    </location>
</feature>
<name>A0A1B6MTY1_9HEMI</name>
<organism evidence="2">
    <name type="scientific">Graphocephala atropunctata</name>
    <dbReference type="NCBI Taxonomy" id="36148"/>
    <lineage>
        <taxon>Eukaryota</taxon>
        <taxon>Metazoa</taxon>
        <taxon>Ecdysozoa</taxon>
        <taxon>Arthropoda</taxon>
        <taxon>Hexapoda</taxon>
        <taxon>Insecta</taxon>
        <taxon>Pterygota</taxon>
        <taxon>Neoptera</taxon>
        <taxon>Paraneoptera</taxon>
        <taxon>Hemiptera</taxon>
        <taxon>Auchenorrhyncha</taxon>
        <taxon>Membracoidea</taxon>
        <taxon>Cicadellidae</taxon>
        <taxon>Cicadellinae</taxon>
        <taxon>Cicadellini</taxon>
        <taxon>Graphocephala</taxon>
    </lineage>
</organism>
<reference evidence="2" key="1">
    <citation type="submission" date="2015-11" db="EMBL/GenBank/DDBJ databases">
        <title>De novo transcriptome assembly of four potential Pierce s Disease insect vectors from Arizona vineyards.</title>
        <authorList>
            <person name="Tassone E.E."/>
        </authorList>
    </citation>
    <scope>NUCLEOTIDE SEQUENCE</scope>
</reference>
<dbReference type="InterPro" id="IPR041201">
    <property type="entry name" value="PTPRJ_TM"/>
</dbReference>